<feature type="region of interest" description="Disordered" evidence="3">
    <location>
        <begin position="217"/>
        <end position="238"/>
    </location>
</feature>
<dbReference type="InterPro" id="IPR006102">
    <property type="entry name" value="Ig-like_GH2"/>
</dbReference>
<dbReference type="InterPro" id="IPR013783">
    <property type="entry name" value="Ig-like_fold"/>
</dbReference>
<evidence type="ECO:0000256" key="1">
    <source>
        <dbReference type="ARBA" id="ARBA00022801"/>
    </source>
</evidence>
<dbReference type="SUPFAM" id="SSF51445">
    <property type="entry name" value="(Trans)glycosidases"/>
    <property type="match status" value="1"/>
</dbReference>
<proteinExistence type="predicted"/>
<accession>A0A1G8RR78</accession>
<name>A0A1G8RR78_9EURY</name>
<feature type="compositionally biased region" description="Basic and acidic residues" evidence="3">
    <location>
        <begin position="218"/>
        <end position="238"/>
    </location>
</feature>
<keyword evidence="2" id="KW-0326">Glycosidase</keyword>
<dbReference type="SUPFAM" id="SSF49303">
    <property type="entry name" value="beta-Galactosidase/glucuronidase domain"/>
    <property type="match status" value="1"/>
</dbReference>
<feature type="domain" description="Glycoside hydrolase family 2 immunoglobulin-like beta-sandwich" evidence="4">
    <location>
        <begin position="177"/>
        <end position="277"/>
    </location>
</feature>
<evidence type="ECO:0000256" key="3">
    <source>
        <dbReference type="SAM" id="MobiDB-lite"/>
    </source>
</evidence>
<dbReference type="Gene3D" id="3.20.20.80">
    <property type="entry name" value="Glycosidases"/>
    <property type="match status" value="1"/>
</dbReference>
<dbReference type="InterPro" id="IPR017853">
    <property type="entry name" value="GH"/>
</dbReference>
<evidence type="ECO:0000256" key="2">
    <source>
        <dbReference type="ARBA" id="ARBA00023295"/>
    </source>
</evidence>
<dbReference type="InterPro" id="IPR036156">
    <property type="entry name" value="Beta-gal/glucu_dom_sf"/>
</dbReference>
<dbReference type="Pfam" id="PF00703">
    <property type="entry name" value="Glyco_hydro_2"/>
    <property type="match status" value="1"/>
</dbReference>
<keyword evidence="6" id="KW-1185">Reference proteome</keyword>
<reference evidence="5 6" key="1">
    <citation type="submission" date="2016-10" db="EMBL/GenBank/DDBJ databases">
        <authorList>
            <person name="de Groot N.N."/>
        </authorList>
    </citation>
    <scope>NUCLEOTIDE SEQUENCE [LARGE SCALE GENOMIC DNA]</scope>
    <source>
        <strain evidence="5 6">IBRC-M10015</strain>
    </source>
</reference>
<protein>
    <submittedName>
        <fullName evidence="5">Glycosyl hydrolases family 2</fullName>
    </submittedName>
</protein>
<gene>
    <name evidence="5" type="ORF">SAMN05216226_10146</name>
</gene>
<evidence type="ECO:0000313" key="5">
    <source>
        <dbReference type="EMBL" id="SDJ19005.1"/>
    </source>
</evidence>
<dbReference type="PANTHER" id="PTHR42732">
    <property type="entry name" value="BETA-GALACTOSIDASE"/>
    <property type="match status" value="1"/>
</dbReference>
<evidence type="ECO:0000259" key="4">
    <source>
        <dbReference type="Pfam" id="PF00703"/>
    </source>
</evidence>
<dbReference type="InterPro" id="IPR008979">
    <property type="entry name" value="Galactose-bd-like_sf"/>
</dbReference>
<dbReference type="SUPFAM" id="SSF49785">
    <property type="entry name" value="Galactose-binding domain-like"/>
    <property type="match status" value="1"/>
</dbReference>
<dbReference type="RefSeq" id="WP_245683159.1">
    <property type="nucleotide sequence ID" value="NZ_FNFC01000001.1"/>
</dbReference>
<dbReference type="Gene3D" id="2.60.40.10">
    <property type="entry name" value="Immunoglobulins"/>
    <property type="match status" value="1"/>
</dbReference>
<organism evidence="5 6">
    <name type="scientific">Halovenus aranensis</name>
    <dbReference type="NCBI Taxonomy" id="890420"/>
    <lineage>
        <taxon>Archaea</taxon>
        <taxon>Methanobacteriati</taxon>
        <taxon>Methanobacteriota</taxon>
        <taxon>Stenosarchaea group</taxon>
        <taxon>Halobacteria</taxon>
        <taxon>Halobacteriales</taxon>
        <taxon>Haloarculaceae</taxon>
        <taxon>Halovenus</taxon>
    </lineage>
</organism>
<dbReference type="STRING" id="890420.SAMN05216226_10146"/>
<dbReference type="Gene3D" id="2.60.120.260">
    <property type="entry name" value="Galactose-binding domain-like"/>
    <property type="match status" value="1"/>
</dbReference>
<dbReference type="EMBL" id="FNFC01000001">
    <property type="protein sequence ID" value="SDJ19005.1"/>
    <property type="molecule type" value="Genomic_DNA"/>
</dbReference>
<dbReference type="InterPro" id="IPR051913">
    <property type="entry name" value="GH2_Domain-Containing"/>
</dbReference>
<sequence>MFWDINDSLEVDVVADAAGLSTAPVTDMTTANGERHMLEEWQASALDGGRSGSHTVSVPGKPAQLAGSDAVKYKTQFTDPRDPDDDVAVLELRGLYAQAEVHVTGERIGGNGPVSHDAYFDPCRVAFDPYEDNEVVVTCRRPQDRFGGIHDTDSLHEQARVPGIWWGATLEGRPLPYIEDLSVRPELTDAGARLHVTATVVSDEALSDRITYSLRPAGDSRRSGMMDRERVETAGPGRERVHHAVEVRDPARWWPRELGEQNRYTLRAKLGDSERTVTTGICEIAREGGALRVNGERVPIRGVNLTGGTEADVDRACELNATVVRAHASVLPPACYERCDREGLLVWQDLPLTGPGAFDVDRGQSLARTLARRRAQNPSVAVYTVHDDPVEPFTDGLGTGTLDSLRLRWRAWRSNYDRSAADRVAEELPEDRPVVPVVGPPGTGADAGSYYPGWDYGEPSDIGALLDRYPTDVVAEFGAGALAEAVGDAAGFDAAKHERHAEGVTESQAYQASLLRTIIERLRIADVGALAFTLRDTDRAGMGVYAADGDAKAAADAVENALRPLQAFLADTSPGESEVVVVNDLPKSFDISLSWTAGDESGEFDLTVEGGNHWRGGAVAVPNEGTVGLTMEVGDHRIENEYDV</sequence>
<dbReference type="GO" id="GO:0005975">
    <property type="term" value="P:carbohydrate metabolic process"/>
    <property type="evidence" value="ECO:0007669"/>
    <property type="project" value="InterPro"/>
</dbReference>
<dbReference type="AlphaFoldDB" id="A0A1G8RR78"/>
<dbReference type="Proteomes" id="UP000198856">
    <property type="component" value="Unassembled WGS sequence"/>
</dbReference>
<evidence type="ECO:0000313" key="6">
    <source>
        <dbReference type="Proteomes" id="UP000198856"/>
    </source>
</evidence>
<keyword evidence="1 5" id="KW-0378">Hydrolase</keyword>
<dbReference type="GO" id="GO:0004553">
    <property type="term" value="F:hydrolase activity, hydrolyzing O-glycosyl compounds"/>
    <property type="evidence" value="ECO:0007669"/>
    <property type="project" value="InterPro"/>
</dbReference>